<dbReference type="InterPro" id="IPR044716">
    <property type="entry name" value="LEUNIG-like"/>
</dbReference>
<dbReference type="Pfam" id="PF08513">
    <property type="entry name" value="LisH"/>
    <property type="match status" value="1"/>
</dbReference>
<proteinExistence type="predicted"/>
<feature type="compositionally biased region" description="Basic and acidic residues" evidence="1">
    <location>
        <begin position="377"/>
        <end position="391"/>
    </location>
</feature>
<dbReference type="EMBL" id="LVLJ01001546">
    <property type="protein sequence ID" value="OAE29064.1"/>
    <property type="molecule type" value="Genomic_DNA"/>
</dbReference>
<feature type="region of interest" description="Disordered" evidence="1">
    <location>
        <begin position="217"/>
        <end position="262"/>
    </location>
</feature>
<dbReference type="GO" id="GO:0003714">
    <property type="term" value="F:transcription corepressor activity"/>
    <property type="evidence" value="ECO:0007669"/>
    <property type="project" value="InterPro"/>
</dbReference>
<dbReference type="Proteomes" id="UP000077202">
    <property type="component" value="Unassembled WGS sequence"/>
</dbReference>
<dbReference type="PROSITE" id="PS50896">
    <property type="entry name" value="LISH"/>
    <property type="match status" value="1"/>
</dbReference>
<feature type="compositionally biased region" description="Polar residues" evidence="1">
    <location>
        <begin position="235"/>
        <end position="252"/>
    </location>
</feature>
<name>A0A176W7U0_MARPO</name>
<evidence type="ECO:0000313" key="2">
    <source>
        <dbReference type="EMBL" id="OAE29064.1"/>
    </source>
</evidence>
<keyword evidence="3" id="KW-1185">Reference proteome</keyword>
<sequence>METQDDRAFKAENALDFYIYNYMLKKNYHNSADAFFKEGKVMPPSLPAAEESEDGFLLEWWTVFAEIYFSRIRTKFYNLEMLHNTTRHQSGHRSTPQDRLTVEHLPSDQDLERRNIYLGQHYSNGYLLGDYPRRLYARVHEGLFKYTQQSSDCVVPALLEDAFGATLPALSDQEVMDFLHPSFHQFSGRRTCEMDNYGSTLVNLGCSNDSNFNFPKINPSSTKRNDDHFPPEKSQIGSPQTPQFLVPTSQQHLPGPAGEIQAPYGRSSWVKVTSEVSSNCFQTSKSPNAQVSAIVDNKDVSQFSEPSTQVSLPSTKGNRTEEIFMKMRQLARMHGLTKNPRPKAKQRNSLRRMRHDVQDAIINRYPALDGKSSSIRSDTDLAKSSQETETKIEDPDITFADHEYSSFYLLLTYLGKNTRFQKTSY</sequence>
<evidence type="ECO:0000256" key="1">
    <source>
        <dbReference type="SAM" id="MobiDB-lite"/>
    </source>
</evidence>
<organism evidence="2 3">
    <name type="scientific">Marchantia polymorpha subsp. ruderalis</name>
    <dbReference type="NCBI Taxonomy" id="1480154"/>
    <lineage>
        <taxon>Eukaryota</taxon>
        <taxon>Viridiplantae</taxon>
        <taxon>Streptophyta</taxon>
        <taxon>Embryophyta</taxon>
        <taxon>Marchantiophyta</taxon>
        <taxon>Marchantiopsida</taxon>
        <taxon>Marchantiidae</taxon>
        <taxon>Marchantiales</taxon>
        <taxon>Marchantiaceae</taxon>
        <taxon>Marchantia</taxon>
    </lineage>
</organism>
<gene>
    <name evidence="2" type="ORF">AXG93_146s1420</name>
</gene>
<comment type="caution">
    <text evidence="2">The sequence shown here is derived from an EMBL/GenBank/DDBJ whole genome shotgun (WGS) entry which is preliminary data.</text>
</comment>
<dbReference type="PANTHER" id="PTHR44376">
    <property type="entry name" value="TRANSCRIPTIONAL REGULATOR OF FILAMENTOUS GROWTH FLO8"/>
    <property type="match status" value="1"/>
</dbReference>
<accession>A0A176W7U0</accession>
<dbReference type="PANTHER" id="PTHR44376:SF5">
    <property type="entry name" value="TRANSCRIPTIONAL COREPRESSOR LEUNIG ISOFORM X1"/>
    <property type="match status" value="1"/>
</dbReference>
<reference evidence="2" key="1">
    <citation type="submission" date="2016-03" db="EMBL/GenBank/DDBJ databases">
        <title>Mechanisms controlling the formation of the plant cell surface in tip-growing cells are functionally conserved among land plants.</title>
        <authorList>
            <person name="Honkanen S."/>
            <person name="Jones V.A."/>
            <person name="Morieri G."/>
            <person name="Champion C."/>
            <person name="Hetherington A.J."/>
            <person name="Kelly S."/>
            <person name="Saint-Marcoux D."/>
            <person name="Proust H."/>
            <person name="Prescott H."/>
            <person name="Dolan L."/>
        </authorList>
    </citation>
    <scope>NUCLEOTIDE SEQUENCE [LARGE SCALE GENOMIC DNA]</scope>
    <source>
        <tissue evidence="2">Whole gametophyte</tissue>
    </source>
</reference>
<feature type="region of interest" description="Disordered" evidence="1">
    <location>
        <begin position="369"/>
        <end position="391"/>
    </location>
</feature>
<protein>
    <submittedName>
        <fullName evidence="2">Uncharacterized protein</fullName>
    </submittedName>
</protein>
<dbReference type="SMART" id="SM00667">
    <property type="entry name" value="LisH"/>
    <property type="match status" value="1"/>
</dbReference>
<evidence type="ECO:0000313" key="3">
    <source>
        <dbReference type="Proteomes" id="UP000077202"/>
    </source>
</evidence>
<dbReference type="AlphaFoldDB" id="A0A176W7U0"/>
<dbReference type="InterPro" id="IPR006594">
    <property type="entry name" value="LisH"/>
</dbReference>